<keyword evidence="3" id="KW-1185">Reference proteome</keyword>
<organism evidence="2 3">
    <name type="scientific">Mycolicibacterium gadium</name>
    <name type="common">Mycobacterium gadium</name>
    <dbReference type="NCBI Taxonomy" id="1794"/>
    <lineage>
        <taxon>Bacteria</taxon>
        <taxon>Bacillati</taxon>
        <taxon>Actinomycetota</taxon>
        <taxon>Actinomycetes</taxon>
        <taxon>Mycobacteriales</taxon>
        <taxon>Mycobacteriaceae</taxon>
        <taxon>Mycolicibacterium</taxon>
    </lineage>
</organism>
<evidence type="ECO:0008006" key="4">
    <source>
        <dbReference type="Google" id="ProtNLM"/>
    </source>
</evidence>
<dbReference type="InterPro" id="IPR027417">
    <property type="entry name" value="P-loop_NTPase"/>
</dbReference>
<name>A0ABT6GKS7_MYCGU</name>
<evidence type="ECO:0000313" key="3">
    <source>
        <dbReference type="Proteomes" id="UP001154266"/>
    </source>
</evidence>
<gene>
    <name evidence="2" type="ORF">MNO81_04165</name>
</gene>
<evidence type="ECO:0000256" key="1">
    <source>
        <dbReference type="SAM" id="MobiDB-lite"/>
    </source>
</evidence>
<protein>
    <recommendedName>
        <fullName evidence="4">NACHT domain-containing protein</fullName>
    </recommendedName>
</protein>
<dbReference type="RefSeq" id="WP_278219903.1">
    <property type="nucleotide sequence ID" value="NZ_JAKZMO010000003.1"/>
</dbReference>
<dbReference type="Proteomes" id="UP001154266">
    <property type="component" value="Unassembled WGS sequence"/>
</dbReference>
<sequence>MQHNLEQLGPYGFEDLAGALAIARFGPHVQVLGPGRDGGRDMYTNSPLIWSGSDTGPGEVWQGYTVFQVKHKARVESEPRRNAEWLWNRIRKELEEWADPESNREKVPNYFVVITNVSLTPTPGSGGEAIVNNNITNFIASFDDDSRDVSEAARRQRLARRVRLGRIRQWRIWDGTQIDALLTVHDGVRRAFKGFLTAPDVFASLAQFTDKLPLDELGPGLHRHARTALIGERAIYFDEAGSGDTAGTPIDQVAVDLPITPGPDGQMRTVVRYVLERAEHVLRPSLTMIDGPRHIVIAGGPGNGKTTMSKFLVQVYRAALLEGDPELGSEHRAAVQGTRETLRLLGRPGLPTHRRWPMRIDLAEYAKEEGLSEDSTLLRWIAHKVTKRSNVGSVSAGALMSWMRQWPWLLVLDGLDEVTEPQTRKRLISQITEFVSDAESDNCDVLAVVTTRPMGYVENIAPHHFGRIDLARLSTAEALAYGIKATQVRLKNDVDKTERVTADLRRAAENEALRNLMQTPLQVLIMTIIVEGAGRLSPDRYSLFYGYYDTVFRRERSKPIPFARLLQEHGAHILDLHQRVGFELQKSSETSAGATAAITIDDLKAIAWNILKEAGFEPSTTDATLLETIVIAATHRLVLLAPHGDDGLGFDVRSLQELMAARFLATGDLAAVMARLRVAAPSPHWRNVWLFTAGQLFSEPQPHRHERLVSLVETIDDDAEDRLGAVCPIGPALALDLVDDGMARAQPRFFGRLLRRGFQLLNMPAPADPITVARALIRAADISDQTRGLVADALRAGLAADDVSRATTLKIQECLVPAAGEAGVGRRAKGLNTIRGKRPRPAPPPDQDSWQDYGEILEQLAPSEPTLEGILRDADRAIRGLRTVDDAYKAAPAIELALRDRELASILEMAVAQIARANPRLVALMRDEVLPSIFRAPIGERLSAPR</sequence>
<evidence type="ECO:0000313" key="2">
    <source>
        <dbReference type="EMBL" id="MDG5481987.1"/>
    </source>
</evidence>
<reference evidence="2" key="1">
    <citation type="journal article" date="2023" name="Environ. Microbiol.">
        <title>The 2-methylpropene degradation pathway in Mycobacteriaceae family strains.</title>
        <authorList>
            <person name="Helbich S."/>
            <person name="Barrantes I."/>
            <person name="Dos Anjos Borges L.G."/>
            <person name="Pieper D.H."/>
            <person name="Vainshtein Y."/>
            <person name="Sohn K."/>
            <person name="Engesser K.H."/>
        </authorList>
    </citation>
    <scope>NUCLEOTIDE SEQUENCE</scope>
    <source>
        <strain evidence="2">IBE100</strain>
    </source>
</reference>
<feature type="region of interest" description="Disordered" evidence="1">
    <location>
        <begin position="827"/>
        <end position="849"/>
    </location>
</feature>
<dbReference type="SUPFAM" id="SSF52540">
    <property type="entry name" value="P-loop containing nucleoside triphosphate hydrolases"/>
    <property type="match status" value="1"/>
</dbReference>
<comment type="caution">
    <text evidence="2">The sequence shown here is derived from an EMBL/GenBank/DDBJ whole genome shotgun (WGS) entry which is preliminary data.</text>
</comment>
<dbReference type="EMBL" id="JAKZMO010000003">
    <property type="protein sequence ID" value="MDG5481987.1"/>
    <property type="molecule type" value="Genomic_DNA"/>
</dbReference>
<proteinExistence type="predicted"/>
<accession>A0ABT6GKS7</accession>
<dbReference type="Gene3D" id="3.40.50.300">
    <property type="entry name" value="P-loop containing nucleotide triphosphate hydrolases"/>
    <property type="match status" value="1"/>
</dbReference>